<keyword evidence="2" id="KW-1003">Cell membrane</keyword>
<sequence>MFKQYRTFIGMLLVTLISILTVMTMYTYTVNTSLATVREDIQMNNLNRIRFLINNLDHNVEQLSMLAMTLETDSKVGLLSSVHLMDTYDQVQLQLDLADKIGLQSFSRGWDNKISIYSELMGKWIGTTKIQESLPSGGSNYEWELDSTGERFVYDRSLDGYTIRVTFPKGNLQGLLVGSNVDGKYSFFYHPDQPVISTAAQEINEKDNMIKALVPILEGRTEGTETITVGGTDYMATFMKAESIGWYMIDCVPLDQALQPIKRTQIFFYIGSVMIFLGGVATLLFLYRKVQVPIVTLLKGVRQLKHGDFSFRIHKSSRNEFDILYESFNDMAEQIGDLIDKVYKEKIVSREAMVKQLQAQINPHFLYNCLFFIDNMTRLGNEEAVTAMTKNLAEYFRYTTRLDEPVTTLEKELGVVENYLKIQCLRMNRLRYEINVPESMKQLRVPKLLVQPLAENGVIHGIEQKRHASCIRITGVEESSRFRIIVEDDGKGMTETDILELLGRIEHPLDESMGCALWNIRQRMSIYFEQPAGMEIGSSELGGLRIQLYWPRSID</sequence>
<comment type="subcellular location">
    <subcellularLocation>
        <location evidence="1">Cell membrane</location>
        <topology evidence="1">Multi-pass membrane protein</topology>
    </subcellularLocation>
</comment>
<evidence type="ECO:0000256" key="4">
    <source>
        <dbReference type="ARBA" id="ARBA00022679"/>
    </source>
</evidence>
<dbReference type="InterPro" id="IPR050640">
    <property type="entry name" value="Bact_2-comp_sensor_kinase"/>
</dbReference>
<evidence type="ECO:0000313" key="9">
    <source>
        <dbReference type="Proteomes" id="UP000266482"/>
    </source>
</evidence>
<keyword evidence="3" id="KW-0597">Phosphoprotein</keyword>
<keyword evidence="4" id="KW-0808">Transferase</keyword>
<dbReference type="SUPFAM" id="SSF55874">
    <property type="entry name" value="ATPase domain of HSP90 chaperone/DNA topoisomerase II/histidine kinase"/>
    <property type="match status" value="1"/>
</dbReference>
<dbReference type="InterPro" id="IPR003660">
    <property type="entry name" value="HAMP_dom"/>
</dbReference>
<keyword evidence="6" id="KW-0812">Transmembrane</keyword>
<evidence type="ECO:0000256" key="3">
    <source>
        <dbReference type="ARBA" id="ARBA00022553"/>
    </source>
</evidence>
<gene>
    <name evidence="8" type="ORF">D3P08_13285</name>
</gene>
<dbReference type="PROSITE" id="PS50885">
    <property type="entry name" value="HAMP"/>
    <property type="match status" value="1"/>
</dbReference>
<name>A0A3A1UZ42_9BACL</name>
<dbReference type="OrthoDB" id="2521939at2"/>
<dbReference type="AlphaFoldDB" id="A0A3A1UZ42"/>
<keyword evidence="5 6" id="KW-0472">Membrane</keyword>
<feature type="domain" description="HAMP" evidence="7">
    <location>
        <begin position="288"/>
        <end position="340"/>
    </location>
</feature>
<dbReference type="SMART" id="SM00304">
    <property type="entry name" value="HAMP"/>
    <property type="match status" value="1"/>
</dbReference>
<proteinExistence type="predicted"/>
<dbReference type="Proteomes" id="UP000266482">
    <property type="component" value="Unassembled WGS sequence"/>
</dbReference>
<evidence type="ECO:0000313" key="8">
    <source>
        <dbReference type="EMBL" id="RIX52442.1"/>
    </source>
</evidence>
<evidence type="ECO:0000256" key="1">
    <source>
        <dbReference type="ARBA" id="ARBA00004651"/>
    </source>
</evidence>
<dbReference type="RefSeq" id="WP_119600168.1">
    <property type="nucleotide sequence ID" value="NZ_QXQA01000007.1"/>
</dbReference>
<dbReference type="SUPFAM" id="SSF158472">
    <property type="entry name" value="HAMP domain-like"/>
    <property type="match status" value="1"/>
</dbReference>
<dbReference type="Gene3D" id="3.30.565.10">
    <property type="entry name" value="Histidine kinase-like ATPase, C-terminal domain"/>
    <property type="match status" value="1"/>
</dbReference>
<feature type="transmembrane region" description="Helical" evidence="6">
    <location>
        <begin position="7"/>
        <end position="28"/>
    </location>
</feature>
<dbReference type="CDD" id="cd06225">
    <property type="entry name" value="HAMP"/>
    <property type="match status" value="1"/>
</dbReference>
<dbReference type="InterPro" id="IPR010559">
    <property type="entry name" value="Sig_transdc_His_kin_internal"/>
</dbReference>
<dbReference type="Gene3D" id="1.10.287.130">
    <property type="match status" value="1"/>
</dbReference>
<accession>A0A3A1UZ42</accession>
<dbReference type="Pfam" id="PF00672">
    <property type="entry name" value="HAMP"/>
    <property type="match status" value="1"/>
</dbReference>
<organism evidence="8 9">
    <name type="scientific">Paenibacillus nanensis</name>
    <dbReference type="NCBI Taxonomy" id="393251"/>
    <lineage>
        <taxon>Bacteria</taxon>
        <taxon>Bacillati</taxon>
        <taxon>Bacillota</taxon>
        <taxon>Bacilli</taxon>
        <taxon>Bacillales</taxon>
        <taxon>Paenibacillaceae</taxon>
        <taxon>Paenibacillus</taxon>
    </lineage>
</organism>
<protein>
    <submittedName>
        <fullName evidence="8">HAMP domain-containing protein</fullName>
    </submittedName>
</protein>
<evidence type="ECO:0000256" key="5">
    <source>
        <dbReference type="ARBA" id="ARBA00023136"/>
    </source>
</evidence>
<dbReference type="PANTHER" id="PTHR34220:SF7">
    <property type="entry name" value="SENSOR HISTIDINE KINASE YPDA"/>
    <property type="match status" value="1"/>
</dbReference>
<keyword evidence="6" id="KW-1133">Transmembrane helix</keyword>
<feature type="transmembrane region" description="Helical" evidence="6">
    <location>
        <begin position="266"/>
        <end position="287"/>
    </location>
</feature>
<dbReference type="GO" id="GO:0000155">
    <property type="term" value="F:phosphorelay sensor kinase activity"/>
    <property type="evidence" value="ECO:0007669"/>
    <property type="project" value="InterPro"/>
</dbReference>
<evidence type="ECO:0000256" key="6">
    <source>
        <dbReference type="SAM" id="Phobius"/>
    </source>
</evidence>
<evidence type="ECO:0000259" key="7">
    <source>
        <dbReference type="PROSITE" id="PS50885"/>
    </source>
</evidence>
<dbReference type="InterPro" id="IPR036890">
    <property type="entry name" value="HATPase_C_sf"/>
</dbReference>
<dbReference type="Pfam" id="PF06580">
    <property type="entry name" value="His_kinase"/>
    <property type="match status" value="1"/>
</dbReference>
<keyword evidence="9" id="KW-1185">Reference proteome</keyword>
<comment type="caution">
    <text evidence="8">The sequence shown here is derived from an EMBL/GenBank/DDBJ whole genome shotgun (WGS) entry which is preliminary data.</text>
</comment>
<dbReference type="Gene3D" id="3.30.450.20">
    <property type="entry name" value="PAS domain"/>
    <property type="match status" value="1"/>
</dbReference>
<reference evidence="8 9" key="1">
    <citation type="submission" date="2018-09" db="EMBL/GenBank/DDBJ databases">
        <title>Paenibacillus aracenensis nov. sp. isolated from a cave in southern Spain.</title>
        <authorList>
            <person name="Jurado V."/>
            <person name="Gutierrez-Patricio S."/>
            <person name="Gonzalez-Pimentel J.L."/>
            <person name="Miller A.Z."/>
            <person name="Laiz L."/>
            <person name="Saiz-Jimenez C."/>
        </authorList>
    </citation>
    <scope>NUCLEOTIDE SEQUENCE [LARGE SCALE GENOMIC DNA]</scope>
    <source>
        <strain evidence="8 9">DSM 22867</strain>
    </source>
</reference>
<evidence type="ECO:0000256" key="2">
    <source>
        <dbReference type="ARBA" id="ARBA00022475"/>
    </source>
</evidence>
<dbReference type="EMBL" id="QXQA01000007">
    <property type="protein sequence ID" value="RIX52442.1"/>
    <property type="molecule type" value="Genomic_DNA"/>
</dbReference>
<dbReference type="GO" id="GO:0005886">
    <property type="term" value="C:plasma membrane"/>
    <property type="evidence" value="ECO:0007669"/>
    <property type="project" value="UniProtKB-SubCell"/>
</dbReference>
<dbReference type="PANTHER" id="PTHR34220">
    <property type="entry name" value="SENSOR HISTIDINE KINASE YPDA"/>
    <property type="match status" value="1"/>
</dbReference>